<dbReference type="Proteomes" id="UP000732399">
    <property type="component" value="Unassembled WGS sequence"/>
</dbReference>
<feature type="compositionally biased region" description="Basic and acidic residues" evidence="6">
    <location>
        <begin position="205"/>
        <end position="225"/>
    </location>
</feature>
<dbReference type="InterPro" id="IPR007156">
    <property type="entry name" value="MamQ_LemA"/>
</dbReference>
<dbReference type="PANTHER" id="PTHR34478">
    <property type="entry name" value="PROTEIN LEMA"/>
    <property type="match status" value="1"/>
</dbReference>
<dbReference type="PANTHER" id="PTHR34478:SF1">
    <property type="entry name" value="PROTEIN LEMA"/>
    <property type="match status" value="1"/>
</dbReference>
<dbReference type="Pfam" id="PF04011">
    <property type="entry name" value="LemA"/>
    <property type="match status" value="1"/>
</dbReference>
<organism evidence="7 8">
    <name type="scientific">Sphingomonas corticis</name>
    <dbReference type="NCBI Taxonomy" id="2722791"/>
    <lineage>
        <taxon>Bacteria</taxon>
        <taxon>Pseudomonadati</taxon>
        <taxon>Pseudomonadota</taxon>
        <taxon>Alphaproteobacteria</taxon>
        <taxon>Sphingomonadales</taxon>
        <taxon>Sphingomonadaceae</taxon>
        <taxon>Sphingomonas</taxon>
    </lineage>
</organism>
<keyword evidence="3" id="KW-0812">Transmembrane</keyword>
<gene>
    <name evidence="7" type="ORF">HBH26_14040</name>
</gene>
<keyword evidence="5" id="KW-0472">Membrane</keyword>
<evidence type="ECO:0000256" key="4">
    <source>
        <dbReference type="ARBA" id="ARBA00022989"/>
    </source>
</evidence>
<sequence>MTLILLILIGAAVWLFLSYNKLRALAENVKRRQANVAASVKKRLDIAQRLADIAAGYGEHEKLAHFTVVEGEANISAANAAAADASRVIGNVQMLANRFPDLKANATYQQLMRQLDEIETAILDRREAYNAAAEGYNATRGSLPHLFYADAMGFSEATYFAVDDDGAERLVEFRTDDGRILRETMGRMATVATAHAQTAAGRLRAANERPKLNDAEADDARGEAP</sequence>
<evidence type="ECO:0000313" key="7">
    <source>
        <dbReference type="EMBL" id="NJR79704.1"/>
    </source>
</evidence>
<keyword evidence="4" id="KW-1133">Transmembrane helix</keyword>
<accession>A0ABX1CQH0</accession>
<feature type="region of interest" description="Disordered" evidence="6">
    <location>
        <begin position="199"/>
        <end position="225"/>
    </location>
</feature>
<evidence type="ECO:0000256" key="2">
    <source>
        <dbReference type="ARBA" id="ARBA00008854"/>
    </source>
</evidence>
<evidence type="ECO:0000256" key="5">
    <source>
        <dbReference type="ARBA" id="ARBA00023136"/>
    </source>
</evidence>
<evidence type="ECO:0000313" key="8">
    <source>
        <dbReference type="Proteomes" id="UP000732399"/>
    </source>
</evidence>
<comment type="caution">
    <text evidence="7">The sequence shown here is derived from an EMBL/GenBank/DDBJ whole genome shotgun (WGS) entry which is preliminary data.</text>
</comment>
<evidence type="ECO:0000256" key="1">
    <source>
        <dbReference type="ARBA" id="ARBA00004167"/>
    </source>
</evidence>
<protein>
    <submittedName>
        <fullName evidence="7">LemA family protein</fullName>
    </submittedName>
</protein>
<dbReference type="InterPro" id="IPR023353">
    <property type="entry name" value="LemA-like_dom_sf"/>
</dbReference>
<keyword evidence="8" id="KW-1185">Reference proteome</keyword>
<evidence type="ECO:0000256" key="6">
    <source>
        <dbReference type="SAM" id="MobiDB-lite"/>
    </source>
</evidence>
<name>A0ABX1CQH0_9SPHN</name>
<comment type="subcellular location">
    <subcellularLocation>
        <location evidence="1">Membrane</location>
        <topology evidence="1">Single-pass membrane protein</topology>
    </subcellularLocation>
</comment>
<comment type="similarity">
    <text evidence="2">Belongs to the LemA family.</text>
</comment>
<dbReference type="Gene3D" id="1.20.1440.20">
    <property type="entry name" value="LemA-like domain"/>
    <property type="match status" value="1"/>
</dbReference>
<dbReference type="SUPFAM" id="SSF140478">
    <property type="entry name" value="LemA-like"/>
    <property type="match status" value="1"/>
</dbReference>
<proteinExistence type="inferred from homology"/>
<reference evidence="7 8" key="1">
    <citation type="submission" date="2020-03" db="EMBL/GenBank/DDBJ databases">
        <authorList>
            <person name="Wang L."/>
            <person name="He N."/>
            <person name="Li Y."/>
            <person name="Fang Y."/>
            <person name="Zhang F."/>
        </authorList>
    </citation>
    <scope>NUCLEOTIDE SEQUENCE [LARGE SCALE GENOMIC DNA]</scope>
    <source>
        <strain evidence="7 8">36D10-4-7</strain>
    </source>
</reference>
<dbReference type="RefSeq" id="WP_168135256.1">
    <property type="nucleotide sequence ID" value="NZ_JAAVJH010000009.1"/>
</dbReference>
<dbReference type="EMBL" id="JAAVJH010000009">
    <property type="protein sequence ID" value="NJR79704.1"/>
    <property type="molecule type" value="Genomic_DNA"/>
</dbReference>
<evidence type="ECO:0000256" key="3">
    <source>
        <dbReference type="ARBA" id="ARBA00022692"/>
    </source>
</evidence>